<dbReference type="Proteomes" id="UP000275385">
    <property type="component" value="Unassembled WGS sequence"/>
</dbReference>
<evidence type="ECO:0000256" key="1">
    <source>
        <dbReference type="SAM" id="MobiDB-lite"/>
    </source>
</evidence>
<accession>A0A420YAX3</accession>
<proteinExistence type="predicted"/>
<protein>
    <submittedName>
        <fullName evidence="2">Uncharacterized protein</fullName>
    </submittedName>
</protein>
<gene>
    <name evidence="2" type="ORF">DL546_007345</name>
</gene>
<sequence>MCYYIPVYFRGCNHFFRWQRAEGYECRRHKHNLGCHKSKRFPNHGFTVNLRCYRRNCDGTDHTRDSAGTRGDAGAGAQSMTFEEGMTGRQGATPRNRELSAAAGQVLARLDPRELLEGGEDVEGGEHKEGGEAMDLD</sequence>
<organism evidence="2 3">
    <name type="scientific">Coniochaeta pulveracea</name>
    <dbReference type="NCBI Taxonomy" id="177199"/>
    <lineage>
        <taxon>Eukaryota</taxon>
        <taxon>Fungi</taxon>
        <taxon>Dikarya</taxon>
        <taxon>Ascomycota</taxon>
        <taxon>Pezizomycotina</taxon>
        <taxon>Sordariomycetes</taxon>
        <taxon>Sordariomycetidae</taxon>
        <taxon>Coniochaetales</taxon>
        <taxon>Coniochaetaceae</taxon>
        <taxon>Coniochaeta</taxon>
    </lineage>
</organism>
<feature type="region of interest" description="Disordered" evidence="1">
    <location>
        <begin position="61"/>
        <end position="95"/>
    </location>
</feature>
<name>A0A420YAX3_9PEZI</name>
<dbReference type="AlphaFoldDB" id="A0A420YAX3"/>
<evidence type="ECO:0000313" key="3">
    <source>
        <dbReference type="Proteomes" id="UP000275385"/>
    </source>
</evidence>
<comment type="caution">
    <text evidence="2">The sequence shown here is derived from an EMBL/GenBank/DDBJ whole genome shotgun (WGS) entry which is preliminary data.</text>
</comment>
<reference evidence="2 3" key="1">
    <citation type="submission" date="2018-08" db="EMBL/GenBank/DDBJ databases">
        <title>Draft genome of the lignicolous fungus Coniochaeta pulveracea.</title>
        <authorList>
            <person name="Borstlap C.J."/>
            <person name="De Witt R.N."/>
            <person name="Botha A."/>
            <person name="Volschenk H."/>
        </authorList>
    </citation>
    <scope>NUCLEOTIDE SEQUENCE [LARGE SCALE GENOMIC DNA]</scope>
    <source>
        <strain evidence="2 3">CAB683</strain>
    </source>
</reference>
<evidence type="ECO:0000313" key="2">
    <source>
        <dbReference type="EMBL" id="RKU44880.1"/>
    </source>
</evidence>
<feature type="region of interest" description="Disordered" evidence="1">
    <location>
        <begin position="108"/>
        <end position="137"/>
    </location>
</feature>
<dbReference type="EMBL" id="QVQW01000026">
    <property type="protein sequence ID" value="RKU44880.1"/>
    <property type="molecule type" value="Genomic_DNA"/>
</dbReference>
<keyword evidence="3" id="KW-1185">Reference proteome</keyword>